<evidence type="ECO:0000313" key="3">
    <source>
        <dbReference type="Proteomes" id="UP000187495"/>
    </source>
</evidence>
<dbReference type="EMBL" id="FTNU01000024">
    <property type="protein sequence ID" value="SIS08349.1"/>
    <property type="molecule type" value="Genomic_DNA"/>
</dbReference>
<sequence>MQYQVIKQHFGDQQYFDGDIRVVNDPDHAKSLIDGGLIAPIDTKAKPKAKAKAETPENKAETVENKADA</sequence>
<dbReference type="Proteomes" id="UP000187495">
    <property type="component" value="Unassembled WGS sequence"/>
</dbReference>
<dbReference type="RefSeq" id="WP_076556167.1">
    <property type="nucleotide sequence ID" value="NZ_FTNU01000024.1"/>
</dbReference>
<protein>
    <submittedName>
        <fullName evidence="2">Uncharacterized protein</fullName>
    </submittedName>
</protein>
<reference evidence="3" key="1">
    <citation type="submission" date="2017-01" db="EMBL/GenBank/DDBJ databases">
        <authorList>
            <person name="Varghese N."/>
            <person name="Submissions S."/>
        </authorList>
    </citation>
    <scope>NUCLEOTIDE SEQUENCE [LARGE SCALE GENOMIC DNA]</scope>
    <source>
        <strain evidence="3">DSM 21768</strain>
    </source>
</reference>
<dbReference type="STRING" id="34061.B0189_08645"/>
<accession>A0A1N7G6Y5</accession>
<evidence type="ECO:0000313" key="2">
    <source>
        <dbReference type="EMBL" id="SIS08349.1"/>
    </source>
</evidence>
<gene>
    <name evidence="2" type="ORF">SAMN02745664_12428</name>
</gene>
<feature type="region of interest" description="Disordered" evidence="1">
    <location>
        <begin position="45"/>
        <end position="69"/>
    </location>
</feature>
<evidence type="ECO:0000256" key="1">
    <source>
        <dbReference type="SAM" id="MobiDB-lite"/>
    </source>
</evidence>
<name>A0A1N7G6Y5_9GAMM</name>
<feature type="compositionally biased region" description="Basic and acidic residues" evidence="1">
    <location>
        <begin position="51"/>
        <end position="69"/>
    </location>
</feature>
<keyword evidence="3" id="KW-1185">Reference proteome</keyword>
<dbReference type="AlphaFoldDB" id="A0A1N7G6Y5"/>
<proteinExistence type="predicted"/>
<organism evidence="2 3">
    <name type="scientific">Moraxella cuniculi DSM 21768</name>
    <dbReference type="NCBI Taxonomy" id="1122245"/>
    <lineage>
        <taxon>Bacteria</taxon>
        <taxon>Pseudomonadati</taxon>
        <taxon>Pseudomonadota</taxon>
        <taxon>Gammaproteobacteria</taxon>
        <taxon>Moraxellales</taxon>
        <taxon>Moraxellaceae</taxon>
        <taxon>Moraxella</taxon>
    </lineage>
</organism>